<dbReference type="Gene3D" id="3.40.50.1820">
    <property type="entry name" value="alpha/beta hydrolase"/>
    <property type="match status" value="1"/>
</dbReference>
<dbReference type="PANTHER" id="PTHR43194">
    <property type="entry name" value="HYDROLASE ALPHA/BETA FOLD FAMILY"/>
    <property type="match status" value="1"/>
</dbReference>
<comment type="caution">
    <text evidence="2">The sequence shown here is derived from an EMBL/GenBank/DDBJ whole genome shotgun (WGS) entry which is preliminary data.</text>
</comment>
<accession>A0ABU1I5C1</accession>
<dbReference type="InterPro" id="IPR000073">
    <property type="entry name" value="AB_hydrolase_1"/>
</dbReference>
<dbReference type="InterPro" id="IPR029058">
    <property type="entry name" value="AB_hydrolase_fold"/>
</dbReference>
<sequence>MTTWVLLRGLARESRHWGPFPGLLQAAVQAQRVILLDLPGNGRLHGLQSPATVPGMVAACRAQLRRQGVSGPVHLLAMSLGAMVAVRWAQQAPHELAGCVLINTSLRPFSPFWQRLRPRNYPALLRSLLPGQTDADIEQRIWAMTSNHRTLTHGVVPAWAALRHECTVSAANAVRQLWAAARFRAAWAAPEVPVLLLSSVQDRLVDARCSQAIARAWDCAHEQHPSAGHDLPLDAPQWVADQAAQWCRRHIGGS</sequence>
<dbReference type="InterPro" id="IPR050228">
    <property type="entry name" value="Carboxylesterase_BioH"/>
</dbReference>
<name>A0ABU1I5C1_9BURK</name>
<dbReference type="Proteomes" id="UP001267710">
    <property type="component" value="Unassembled WGS sequence"/>
</dbReference>
<protein>
    <submittedName>
        <fullName evidence="2">Pimeloyl-ACP methyl ester carboxylesterase</fullName>
    </submittedName>
</protein>
<dbReference type="PANTHER" id="PTHR43194:SF2">
    <property type="entry name" value="PEROXISOMAL MEMBRANE PROTEIN LPX1"/>
    <property type="match status" value="1"/>
</dbReference>
<evidence type="ECO:0000259" key="1">
    <source>
        <dbReference type="Pfam" id="PF12697"/>
    </source>
</evidence>
<dbReference type="EMBL" id="JAVIZX010000001">
    <property type="protein sequence ID" value="MDR6212422.1"/>
    <property type="molecule type" value="Genomic_DNA"/>
</dbReference>
<proteinExistence type="predicted"/>
<dbReference type="Pfam" id="PF12697">
    <property type="entry name" value="Abhydrolase_6"/>
    <property type="match status" value="1"/>
</dbReference>
<dbReference type="SUPFAM" id="SSF53474">
    <property type="entry name" value="alpha/beta-Hydrolases"/>
    <property type="match status" value="1"/>
</dbReference>
<feature type="domain" description="AB hydrolase-1" evidence="1">
    <location>
        <begin position="5"/>
        <end position="241"/>
    </location>
</feature>
<keyword evidence="3" id="KW-1185">Reference proteome</keyword>
<dbReference type="RefSeq" id="WP_309825349.1">
    <property type="nucleotide sequence ID" value="NZ_JAVIZX010000001.1"/>
</dbReference>
<evidence type="ECO:0000313" key="3">
    <source>
        <dbReference type="Proteomes" id="UP001267710"/>
    </source>
</evidence>
<organism evidence="2 3">
    <name type="scientific">Paracidovorax wautersii</name>
    <dbReference type="NCBI Taxonomy" id="1177982"/>
    <lineage>
        <taxon>Bacteria</taxon>
        <taxon>Pseudomonadati</taxon>
        <taxon>Pseudomonadota</taxon>
        <taxon>Betaproteobacteria</taxon>
        <taxon>Burkholderiales</taxon>
        <taxon>Comamonadaceae</taxon>
        <taxon>Paracidovorax</taxon>
    </lineage>
</organism>
<gene>
    <name evidence="2" type="ORF">QE399_000111</name>
</gene>
<evidence type="ECO:0000313" key="2">
    <source>
        <dbReference type="EMBL" id="MDR6212422.1"/>
    </source>
</evidence>
<reference evidence="2 3" key="1">
    <citation type="submission" date="2023-08" db="EMBL/GenBank/DDBJ databases">
        <title>Functional and genomic diversity of the sorghum phyllosphere microbiome.</title>
        <authorList>
            <person name="Shade A."/>
        </authorList>
    </citation>
    <scope>NUCLEOTIDE SEQUENCE [LARGE SCALE GENOMIC DNA]</scope>
    <source>
        <strain evidence="2 3">SORGH_AS_0335</strain>
    </source>
</reference>